<feature type="transmembrane region" description="Helical" evidence="6">
    <location>
        <begin position="152"/>
        <end position="178"/>
    </location>
</feature>
<dbReference type="GO" id="GO:0030416">
    <property type="term" value="P:methylamine metabolic process"/>
    <property type="evidence" value="ECO:0007669"/>
    <property type="project" value="InterPro"/>
</dbReference>
<dbReference type="RefSeq" id="WP_141819205.1">
    <property type="nucleotide sequence ID" value="NZ_BAAAIL010000002.1"/>
</dbReference>
<evidence type="ECO:0000256" key="6">
    <source>
        <dbReference type="SAM" id="Phobius"/>
    </source>
</evidence>
<evidence type="ECO:0000256" key="4">
    <source>
        <dbReference type="ARBA" id="ARBA00023136"/>
    </source>
</evidence>
<feature type="domain" description="Methylamine utilisation protein MauE" evidence="7">
    <location>
        <begin position="5"/>
        <end position="132"/>
    </location>
</feature>
<dbReference type="InterPro" id="IPR036249">
    <property type="entry name" value="Thioredoxin-like_sf"/>
</dbReference>
<organism evidence="8 9">
    <name type="scientific">Ornithinimicrobium humiphilum</name>
    <dbReference type="NCBI Taxonomy" id="125288"/>
    <lineage>
        <taxon>Bacteria</taxon>
        <taxon>Bacillati</taxon>
        <taxon>Actinomycetota</taxon>
        <taxon>Actinomycetes</taxon>
        <taxon>Micrococcales</taxon>
        <taxon>Ornithinimicrobiaceae</taxon>
        <taxon>Ornithinimicrobium</taxon>
    </lineage>
</organism>
<reference evidence="8 9" key="1">
    <citation type="submission" date="2019-06" db="EMBL/GenBank/DDBJ databases">
        <title>Sequencing the genomes of 1000 actinobacteria strains.</title>
        <authorList>
            <person name="Klenk H.-P."/>
        </authorList>
    </citation>
    <scope>NUCLEOTIDE SEQUENCE [LARGE SCALE GENOMIC DNA]</scope>
    <source>
        <strain evidence="8 9">DSM 12362</strain>
    </source>
</reference>
<dbReference type="Pfam" id="PF07291">
    <property type="entry name" value="MauE"/>
    <property type="match status" value="1"/>
</dbReference>
<evidence type="ECO:0000256" key="1">
    <source>
        <dbReference type="ARBA" id="ARBA00004141"/>
    </source>
</evidence>
<evidence type="ECO:0000313" key="8">
    <source>
        <dbReference type="EMBL" id="TQM97558.1"/>
    </source>
</evidence>
<comment type="caution">
    <text evidence="8">The sequence shown here is derived from an EMBL/GenBank/DDBJ whole genome shotgun (WGS) entry which is preliminary data.</text>
</comment>
<dbReference type="GO" id="GO:0016020">
    <property type="term" value="C:membrane"/>
    <property type="evidence" value="ECO:0007669"/>
    <property type="project" value="UniProtKB-SubCell"/>
</dbReference>
<accession>A0A543KR56</accession>
<keyword evidence="2 6" id="KW-0812">Transmembrane</keyword>
<dbReference type="UniPathway" id="UPA00895"/>
<dbReference type="Proteomes" id="UP000315133">
    <property type="component" value="Unassembled WGS sequence"/>
</dbReference>
<comment type="subcellular location">
    <subcellularLocation>
        <location evidence="1">Membrane</location>
        <topology evidence="1">Multi-pass membrane protein</topology>
    </subcellularLocation>
</comment>
<sequence>MLPALSLAPLTLAAVLVLSGLAKLRDTDATASMIRLLRLPRLLQRGIVARSLPVVELVTAALLVTPWRWTYAVGAALALGLFTTFLVVIARALTWDPRPTCGCFGRVGDHRISAKTLWRNILLEVLALLTAWIAVGGSAAGRLVAGYGAGEWLWLALAAALAAVAVLVLGGGPAGTTLPPRPRRRRRAEEAASATPPPDPELDYVRSPIPQGVLLSADLEVVDVALLARERAQLLLLVNCWCGPTFEVIERLPRWRETLPQLGVQLVHTRRPWVEEALADVPGVWWDPGSHVYDAFRAGASPAAVVLGADGLLAGGPVNGVEEIEELVAQIAEQLSEAQLPEPAADDQPVS</sequence>
<keyword evidence="3 6" id="KW-1133">Transmembrane helix</keyword>
<dbReference type="SUPFAM" id="SSF52833">
    <property type="entry name" value="Thioredoxin-like"/>
    <property type="match status" value="1"/>
</dbReference>
<keyword evidence="9" id="KW-1185">Reference proteome</keyword>
<gene>
    <name evidence="8" type="ORF">FB476_2471</name>
</gene>
<name>A0A543KR56_9MICO</name>
<proteinExistence type="predicted"/>
<evidence type="ECO:0000313" key="9">
    <source>
        <dbReference type="Proteomes" id="UP000315133"/>
    </source>
</evidence>
<feature type="transmembrane region" description="Helical" evidence="6">
    <location>
        <begin position="69"/>
        <end position="90"/>
    </location>
</feature>
<feature type="region of interest" description="Disordered" evidence="5">
    <location>
        <begin position="177"/>
        <end position="202"/>
    </location>
</feature>
<evidence type="ECO:0000256" key="5">
    <source>
        <dbReference type="SAM" id="MobiDB-lite"/>
    </source>
</evidence>
<feature type="transmembrane region" description="Helical" evidence="6">
    <location>
        <begin position="121"/>
        <end position="140"/>
    </location>
</feature>
<evidence type="ECO:0000256" key="3">
    <source>
        <dbReference type="ARBA" id="ARBA00022989"/>
    </source>
</evidence>
<keyword evidence="4 6" id="KW-0472">Membrane</keyword>
<dbReference type="InterPro" id="IPR009908">
    <property type="entry name" value="Methylamine_util_MauE"/>
</dbReference>
<dbReference type="AlphaFoldDB" id="A0A543KR56"/>
<evidence type="ECO:0000256" key="2">
    <source>
        <dbReference type="ARBA" id="ARBA00022692"/>
    </source>
</evidence>
<protein>
    <submittedName>
        <fullName evidence="8">Methylamine utilization protein MauE</fullName>
    </submittedName>
</protein>
<evidence type="ECO:0000259" key="7">
    <source>
        <dbReference type="Pfam" id="PF07291"/>
    </source>
</evidence>
<dbReference type="OrthoDB" id="5006039at2"/>
<dbReference type="EMBL" id="VFPU01000001">
    <property type="protein sequence ID" value="TQM97558.1"/>
    <property type="molecule type" value="Genomic_DNA"/>
</dbReference>